<protein>
    <recommendedName>
        <fullName evidence="5">DUF3784 domain-containing protein</fullName>
    </recommendedName>
</protein>
<dbReference type="AlphaFoldDB" id="A0A402A2S7"/>
<proteinExistence type="predicted"/>
<keyword evidence="2" id="KW-1133">Transmembrane helix</keyword>
<organism evidence="3 4">
    <name type="scientific">Tengunoibacter tsumagoiensis</name>
    <dbReference type="NCBI Taxonomy" id="2014871"/>
    <lineage>
        <taxon>Bacteria</taxon>
        <taxon>Bacillati</taxon>
        <taxon>Chloroflexota</taxon>
        <taxon>Ktedonobacteria</taxon>
        <taxon>Ktedonobacterales</taxon>
        <taxon>Dictyobacteraceae</taxon>
        <taxon>Tengunoibacter</taxon>
    </lineage>
</organism>
<sequence length="128" mass="14443">MQQTLTIIITSLFIVLILFGLSTIRLKRGALKKEASGYSYTIGIAQGKGLTIGLYFLVDVIVVLFWIKIFSEVDNVLHLILPICGAVCFAFFVYTFQWRQVKKLFTETESKDKDELVPPKDSSSFKGI</sequence>
<keyword evidence="2" id="KW-0472">Membrane</keyword>
<evidence type="ECO:0008006" key="5">
    <source>
        <dbReference type="Google" id="ProtNLM"/>
    </source>
</evidence>
<dbReference type="Proteomes" id="UP000287352">
    <property type="component" value="Unassembled WGS sequence"/>
</dbReference>
<evidence type="ECO:0000256" key="2">
    <source>
        <dbReference type="SAM" id="Phobius"/>
    </source>
</evidence>
<feature type="region of interest" description="Disordered" evidence="1">
    <location>
        <begin position="109"/>
        <end position="128"/>
    </location>
</feature>
<gene>
    <name evidence="3" type="ORF">KTT_32180</name>
</gene>
<feature type="transmembrane region" description="Helical" evidence="2">
    <location>
        <begin position="47"/>
        <end position="70"/>
    </location>
</feature>
<keyword evidence="2" id="KW-0812">Transmembrane</keyword>
<feature type="transmembrane region" description="Helical" evidence="2">
    <location>
        <begin position="76"/>
        <end position="96"/>
    </location>
</feature>
<feature type="transmembrane region" description="Helical" evidence="2">
    <location>
        <begin position="6"/>
        <end position="26"/>
    </location>
</feature>
<evidence type="ECO:0000313" key="3">
    <source>
        <dbReference type="EMBL" id="GCE13359.1"/>
    </source>
</evidence>
<feature type="compositionally biased region" description="Basic and acidic residues" evidence="1">
    <location>
        <begin position="109"/>
        <end position="118"/>
    </location>
</feature>
<accession>A0A402A2S7</accession>
<keyword evidence="4" id="KW-1185">Reference proteome</keyword>
<name>A0A402A2S7_9CHLR</name>
<reference evidence="4" key="1">
    <citation type="submission" date="2018-12" db="EMBL/GenBank/DDBJ databases">
        <title>Tengunoibacter tsumagoiensis gen. nov., sp. nov., Dictyobacter kobayashii sp. nov., D. alpinus sp. nov., and D. joshuensis sp. nov. and description of Dictyobacteraceae fam. nov. within the order Ktedonobacterales isolated from Tengu-no-mugimeshi.</title>
        <authorList>
            <person name="Wang C.M."/>
            <person name="Zheng Y."/>
            <person name="Sakai Y."/>
            <person name="Toyoda A."/>
            <person name="Minakuchi Y."/>
            <person name="Abe K."/>
            <person name="Yokota A."/>
            <person name="Yabe S."/>
        </authorList>
    </citation>
    <scope>NUCLEOTIDE SEQUENCE [LARGE SCALE GENOMIC DNA]</scope>
    <source>
        <strain evidence="4">Uno3</strain>
    </source>
</reference>
<comment type="caution">
    <text evidence="3">The sequence shown here is derived from an EMBL/GenBank/DDBJ whole genome shotgun (WGS) entry which is preliminary data.</text>
</comment>
<dbReference type="EMBL" id="BIFR01000001">
    <property type="protein sequence ID" value="GCE13359.1"/>
    <property type="molecule type" value="Genomic_DNA"/>
</dbReference>
<evidence type="ECO:0000256" key="1">
    <source>
        <dbReference type="SAM" id="MobiDB-lite"/>
    </source>
</evidence>
<evidence type="ECO:0000313" key="4">
    <source>
        <dbReference type="Proteomes" id="UP000287352"/>
    </source>
</evidence>